<protein>
    <submittedName>
        <fullName evidence="1">Uncharacterized protein</fullName>
    </submittedName>
</protein>
<organism evidence="1 2">
    <name type="scientific">Populus trichocarpa</name>
    <name type="common">Western balsam poplar</name>
    <name type="synonym">Populus balsamifera subsp. trichocarpa</name>
    <dbReference type="NCBI Taxonomy" id="3694"/>
    <lineage>
        <taxon>Eukaryota</taxon>
        <taxon>Viridiplantae</taxon>
        <taxon>Streptophyta</taxon>
        <taxon>Embryophyta</taxon>
        <taxon>Tracheophyta</taxon>
        <taxon>Spermatophyta</taxon>
        <taxon>Magnoliopsida</taxon>
        <taxon>eudicotyledons</taxon>
        <taxon>Gunneridae</taxon>
        <taxon>Pentapetalae</taxon>
        <taxon>rosids</taxon>
        <taxon>fabids</taxon>
        <taxon>Malpighiales</taxon>
        <taxon>Salicaceae</taxon>
        <taxon>Saliceae</taxon>
        <taxon>Populus</taxon>
    </lineage>
</organism>
<gene>
    <name evidence="1" type="ORF">POPTR_006G218700</name>
</gene>
<dbReference type="Proteomes" id="UP000006729">
    <property type="component" value="Chromosome 6"/>
</dbReference>
<sequence length="81" mass="8967">MKIREALIFATSLGTHGIVIESDAVATVLAIKDSRLTPAWKGGLVTADTKHHLPFMPNVSVKFISIESIIWSFEFFASRIH</sequence>
<evidence type="ECO:0000313" key="2">
    <source>
        <dbReference type="Proteomes" id="UP000006729"/>
    </source>
</evidence>
<evidence type="ECO:0000313" key="1">
    <source>
        <dbReference type="EMBL" id="PNT32966.1"/>
    </source>
</evidence>
<dbReference type="EMBL" id="CM009295">
    <property type="protein sequence ID" value="PNT32966.1"/>
    <property type="molecule type" value="Genomic_DNA"/>
</dbReference>
<accession>B9HCP9</accession>
<name>B9HCP9_POPTR</name>
<dbReference type="InParanoid" id="B9HCP9"/>
<keyword evidence="2" id="KW-1185">Reference proteome</keyword>
<dbReference type="AlphaFoldDB" id="B9HCP9"/>
<reference evidence="1 2" key="1">
    <citation type="journal article" date="2006" name="Science">
        <title>The genome of black cottonwood, Populus trichocarpa (Torr. &amp; Gray).</title>
        <authorList>
            <person name="Tuskan G.A."/>
            <person name="Difazio S."/>
            <person name="Jansson S."/>
            <person name="Bohlmann J."/>
            <person name="Grigoriev I."/>
            <person name="Hellsten U."/>
            <person name="Putnam N."/>
            <person name="Ralph S."/>
            <person name="Rombauts S."/>
            <person name="Salamov A."/>
            <person name="Schein J."/>
            <person name="Sterck L."/>
            <person name="Aerts A."/>
            <person name="Bhalerao R.R."/>
            <person name="Bhalerao R.P."/>
            <person name="Blaudez D."/>
            <person name="Boerjan W."/>
            <person name="Brun A."/>
            <person name="Brunner A."/>
            <person name="Busov V."/>
            <person name="Campbell M."/>
            <person name="Carlson J."/>
            <person name="Chalot M."/>
            <person name="Chapman J."/>
            <person name="Chen G.L."/>
            <person name="Cooper D."/>
            <person name="Coutinho P.M."/>
            <person name="Couturier J."/>
            <person name="Covert S."/>
            <person name="Cronk Q."/>
            <person name="Cunningham R."/>
            <person name="Davis J."/>
            <person name="Degroeve S."/>
            <person name="Dejardin A."/>
            <person name="Depamphilis C."/>
            <person name="Detter J."/>
            <person name="Dirks B."/>
            <person name="Dubchak I."/>
            <person name="Duplessis S."/>
            <person name="Ehlting J."/>
            <person name="Ellis B."/>
            <person name="Gendler K."/>
            <person name="Goodstein D."/>
            <person name="Gribskov M."/>
            <person name="Grimwood J."/>
            <person name="Groover A."/>
            <person name="Gunter L."/>
            <person name="Hamberger B."/>
            <person name="Heinze B."/>
            <person name="Helariutta Y."/>
            <person name="Henrissat B."/>
            <person name="Holligan D."/>
            <person name="Holt R."/>
            <person name="Huang W."/>
            <person name="Islam-Faridi N."/>
            <person name="Jones S."/>
            <person name="Jones-Rhoades M."/>
            <person name="Jorgensen R."/>
            <person name="Joshi C."/>
            <person name="Kangasjarvi J."/>
            <person name="Karlsson J."/>
            <person name="Kelleher C."/>
            <person name="Kirkpatrick R."/>
            <person name="Kirst M."/>
            <person name="Kohler A."/>
            <person name="Kalluri U."/>
            <person name="Larimer F."/>
            <person name="Leebens-Mack J."/>
            <person name="Leple J.C."/>
            <person name="Locascio P."/>
            <person name="Lou Y."/>
            <person name="Lucas S."/>
            <person name="Martin F."/>
            <person name="Montanini B."/>
            <person name="Napoli C."/>
            <person name="Nelson D.R."/>
            <person name="Nelson C."/>
            <person name="Nieminen K."/>
            <person name="Nilsson O."/>
            <person name="Pereda V."/>
            <person name="Peter G."/>
            <person name="Philippe R."/>
            <person name="Pilate G."/>
            <person name="Poliakov A."/>
            <person name="Razumovskaya J."/>
            <person name="Richardson P."/>
            <person name="Rinaldi C."/>
            <person name="Ritland K."/>
            <person name="Rouze P."/>
            <person name="Ryaboy D."/>
            <person name="Schmutz J."/>
            <person name="Schrader J."/>
            <person name="Segerman B."/>
            <person name="Shin H."/>
            <person name="Siddiqui A."/>
            <person name="Sterky F."/>
            <person name="Terry A."/>
            <person name="Tsai C.J."/>
            <person name="Uberbacher E."/>
            <person name="Unneberg P."/>
            <person name="Vahala J."/>
            <person name="Wall K."/>
            <person name="Wessler S."/>
            <person name="Yang G."/>
            <person name="Yin T."/>
            <person name="Douglas C."/>
            <person name="Marra M."/>
            <person name="Sandberg G."/>
            <person name="Van de Peer Y."/>
            <person name="Rokhsar D."/>
        </authorList>
    </citation>
    <scope>NUCLEOTIDE SEQUENCE [LARGE SCALE GENOMIC DNA]</scope>
    <source>
        <strain evidence="2">cv. Nisqually</strain>
    </source>
</reference>
<dbReference type="HOGENOM" id="CLU_2578364_0_0_1"/>
<proteinExistence type="predicted"/>